<keyword evidence="3" id="KW-0812">Transmembrane</keyword>
<keyword evidence="5" id="KW-0858">Xylan degradation</keyword>
<reference evidence="6" key="1">
    <citation type="submission" date="2017-08" db="EMBL/GenBank/DDBJ databases">
        <title>A dynamic microbial community with high functional redundancy inhabits the cold, oxic subseafloor aquifer.</title>
        <authorList>
            <person name="Tully B.J."/>
            <person name="Wheat C.G."/>
            <person name="Glazer B.T."/>
            <person name="Huber J.A."/>
        </authorList>
    </citation>
    <scope>NUCLEOTIDE SEQUENCE [LARGE SCALE GENOMIC DNA]</scope>
</reference>
<proteinExistence type="predicted"/>
<dbReference type="InterPro" id="IPR011330">
    <property type="entry name" value="Glyco_hydro/deAcase_b/a-brl"/>
</dbReference>
<dbReference type="GO" id="GO:0045493">
    <property type="term" value="P:xylan catabolic process"/>
    <property type="evidence" value="ECO:0007669"/>
    <property type="project" value="UniProtKB-KW"/>
</dbReference>
<dbReference type="SUPFAM" id="SSF88713">
    <property type="entry name" value="Glycoside hydrolase/deacetylase"/>
    <property type="match status" value="1"/>
</dbReference>
<evidence type="ECO:0000313" key="6">
    <source>
        <dbReference type="Proteomes" id="UP000218327"/>
    </source>
</evidence>
<keyword evidence="5" id="KW-0624">Polysaccharide degradation</keyword>
<keyword evidence="5" id="KW-0326">Glycosidase</keyword>
<keyword evidence="2" id="KW-0732">Signal</keyword>
<gene>
    <name evidence="5" type="ORF">COA96_00995</name>
</gene>
<dbReference type="Gene3D" id="3.20.20.370">
    <property type="entry name" value="Glycoside hydrolase/deacetylase"/>
    <property type="match status" value="1"/>
</dbReference>
<organism evidence="5 6">
    <name type="scientific">SAR86 cluster bacterium</name>
    <dbReference type="NCBI Taxonomy" id="2030880"/>
    <lineage>
        <taxon>Bacteria</taxon>
        <taxon>Pseudomonadati</taxon>
        <taxon>Pseudomonadota</taxon>
        <taxon>Gammaproteobacteria</taxon>
        <taxon>SAR86 cluster</taxon>
    </lineage>
</organism>
<keyword evidence="5" id="KW-0378">Hydrolase</keyword>
<dbReference type="PANTHER" id="PTHR34216:SF3">
    <property type="entry name" value="POLY-BETA-1,6-N-ACETYL-D-GLUCOSAMINE N-DEACETYLASE"/>
    <property type="match status" value="1"/>
</dbReference>
<comment type="subcellular location">
    <subcellularLocation>
        <location evidence="1">Secreted</location>
    </subcellularLocation>
</comment>
<keyword evidence="3" id="KW-1133">Transmembrane helix</keyword>
<dbReference type="EMBL" id="NVVJ01000002">
    <property type="protein sequence ID" value="PCJ28451.1"/>
    <property type="molecule type" value="Genomic_DNA"/>
</dbReference>
<comment type="caution">
    <text evidence="5">The sequence shown here is derived from an EMBL/GenBank/DDBJ whole genome shotgun (WGS) entry which is preliminary data.</text>
</comment>
<accession>A0A2A5BAT4</accession>
<dbReference type="GO" id="GO:0005576">
    <property type="term" value="C:extracellular region"/>
    <property type="evidence" value="ECO:0007669"/>
    <property type="project" value="UniProtKB-SubCell"/>
</dbReference>
<evidence type="ECO:0000313" key="5">
    <source>
        <dbReference type="EMBL" id="PCJ28451.1"/>
    </source>
</evidence>
<evidence type="ECO:0000256" key="2">
    <source>
        <dbReference type="ARBA" id="ARBA00022729"/>
    </source>
</evidence>
<keyword evidence="5" id="KW-0119">Carbohydrate metabolism</keyword>
<name>A0A2A5BAT4_9GAMM</name>
<dbReference type="PROSITE" id="PS51677">
    <property type="entry name" value="NODB"/>
    <property type="match status" value="1"/>
</dbReference>
<keyword evidence="3" id="KW-0472">Membrane</keyword>
<dbReference type="Proteomes" id="UP000218327">
    <property type="component" value="Unassembled WGS sequence"/>
</dbReference>
<evidence type="ECO:0000259" key="4">
    <source>
        <dbReference type="PROSITE" id="PS51677"/>
    </source>
</evidence>
<feature type="transmembrane region" description="Helical" evidence="3">
    <location>
        <begin position="21"/>
        <end position="49"/>
    </location>
</feature>
<dbReference type="GO" id="GO:0016798">
    <property type="term" value="F:hydrolase activity, acting on glycosyl bonds"/>
    <property type="evidence" value="ECO:0007669"/>
    <property type="project" value="UniProtKB-KW"/>
</dbReference>
<dbReference type="InterPro" id="IPR051398">
    <property type="entry name" value="Polysacch_Deacetylase"/>
</dbReference>
<dbReference type="Pfam" id="PF01522">
    <property type="entry name" value="Polysacc_deac_1"/>
    <property type="match status" value="1"/>
</dbReference>
<dbReference type="InterPro" id="IPR002509">
    <property type="entry name" value="NODB_dom"/>
</dbReference>
<evidence type="ECO:0000256" key="1">
    <source>
        <dbReference type="ARBA" id="ARBA00004613"/>
    </source>
</evidence>
<sequence length="378" mass="42622">MGYHSSMIIKDYRRAPTSTRVGNSGFMYAIPINPLSFLLFVSSLVFALLPEPTQANEHGVILLYHHVATDTPPSTSISPSDFEGHLQYLKDHNYNVIALDVMIQSLKSGQALPDKAVAITFDDGYSSIYTTAFPLLKSFDYPFSLFLSTGPINNNQTNYMNWDQVREMANEGVLIGNHMVEHPYMLERTDGESEQQWLGRLRNELLEAEETIRNETGQTHHYLAYPYGEYNPAIKQMLSELSFVGLAQNSGAVGINSDFLALPRFPLASIYANIETASTKFSTLSFNMKLIEPLSPVTLNRSPRVTLQFQAGNFIQSQIACFANSRPIPMTWLDIDAGILELAPEEKFTGRRWRYICTAPDSGSTRYFWNSVQWINLN</sequence>
<dbReference type="PANTHER" id="PTHR34216">
    <property type="match status" value="1"/>
</dbReference>
<dbReference type="AlphaFoldDB" id="A0A2A5BAT4"/>
<evidence type="ECO:0000256" key="3">
    <source>
        <dbReference type="SAM" id="Phobius"/>
    </source>
</evidence>
<feature type="domain" description="NodB homology" evidence="4">
    <location>
        <begin position="115"/>
        <end position="323"/>
    </location>
</feature>
<dbReference type="GO" id="GO:0016810">
    <property type="term" value="F:hydrolase activity, acting on carbon-nitrogen (but not peptide) bonds"/>
    <property type="evidence" value="ECO:0007669"/>
    <property type="project" value="InterPro"/>
</dbReference>
<protein>
    <submittedName>
        <fullName evidence="5">Xylanase</fullName>
    </submittedName>
</protein>
<dbReference type="CDD" id="cd10973">
    <property type="entry name" value="CE4_DAC_u4_5s"/>
    <property type="match status" value="1"/>
</dbReference>